<evidence type="ECO:0000313" key="3">
    <source>
        <dbReference type="Proteomes" id="UP000298664"/>
    </source>
</evidence>
<evidence type="ECO:0000256" key="1">
    <source>
        <dbReference type="SAM" id="SignalP"/>
    </source>
</evidence>
<reference evidence="2" key="1">
    <citation type="submission" date="2023-05" db="EMBL/GenBank/DDBJ databases">
        <title>Complete genome sequence of Agrobacterium larrymoorei CFBP5477.</title>
        <authorList>
            <person name="Yen H.-C."/>
            <person name="Chou L."/>
            <person name="Lin Y.-C."/>
            <person name="Lai E.-M."/>
            <person name="Kuo C.-H."/>
        </authorList>
    </citation>
    <scope>NUCLEOTIDE SEQUENCE</scope>
    <source>
        <strain evidence="2">CFBP5477</strain>
    </source>
</reference>
<keyword evidence="1" id="KW-0732">Signal</keyword>
<proteinExistence type="predicted"/>
<protein>
    <submittedName>
        <fullName evidence="2">Uncharacterized protein</fullName>
    </submittedName>
</protein>
<evidence type="ECO:0000313" key="2">
    <source>
        <dbReference type="EMBL" id="WHA40147.1"/>
    </source>
</evidence>
<dbReference type="EMBL" id="CP124733">
    <property type="protein sequence ID" value="WHA40147.1"/>
    <property type="molecule type" value="Genomic_DNA"/>
</dbReference>
<dbReference type="Proteomes" id="UP000298664">
    <property type="component" value="Chromosome Circular"/>
</dbReference>
<sequence>MIILKYMAVFTLISTATIPAYADQSDDYVACLVGKAAVALHKQSRKDSGKALEIAYRRCKEPKGVSENELEGLSDYVSMQVDAMAKP</sequence>
<dbReference type="AlphaFoldDB" id="A0AAF0H7A4"/>
<organism evidence="2 3">
    <name type="scientific">Agrobacterium larrymoorei</name>
    <dbReference type="NCBI Taxonomy" id="160699"/>
    <lineage>
        <taxon>Bacteria</taxon>
        <taxon>Pseudomonadati</taxon>
        <taxon>Pseudomonadota</taxon>
        <taxon>Alphaproteobacteria</taxon>
        <taxon>Hyphomicrobiales</taxon>
        <taxon>Rhizobiaceae</taxon>
        <taxon>Rhizobium/Agrobacterium group</taxon>
        <taxon>Agrobacterium</taxon>
    </lineage>
</organism>
<dbReference type="RefSeq" id="WP_137394595.1">
    <property type="nucleotide sequence ID" value="NZ_CP124733.1"/>
</dbReference>
<gene>
    <name evidence="2" type="ORF">CFBP5477_009895</name>
</gene>
<feature type="signal peptide" evidence="1">
    <location>
        <begin position="1"/>
        <end position="22"/>
    </location>
</feature>
<name>A0AAF0H7A4_9HYPH</name>
<accession>A0AAF0H7A4</accession>
<feature type="chain" id="PRO_5042137566" evidence="1">
    <location>
        <begin position="23"/>
        <end position="87"/>
    </location>
</feature>